<protein>
    <submittedName>
        <fullName evidence="2">Uncharacterized protein</fullName>
    </submittedName>
</protein>
<keyword evidence="1" id="KW-1185">Reference proteome</keyword>
<evidence type="ECO:0000313" key="1">
    <source>
        <dbReference type="Proteomes" id="UP000887572"/>
    </source>
</evidence>
<sequence length="66" mass="7016">MPGPIGNAYFEARGQATSLASPSRDFCNATMAAERTFEGLRTDRAAAEERFARLATETAEVYAAAG</sequence>
<proteinExistence type="predicted"/>
<dbReference type="AlphaFoldDB" id="A0A914GTW8"/>
<accession>A0A914GTW8</accession>
<dbReference type="WBParaSite" id="Gr19_v10_g10367.t1">
    <property type="protein sequence ID" value="Gr19_v10_g10367.t1"/>
    <property type="gene ID" value="Gr19_v10_g10367"/>
</dbReference>
<name>A0A914GTW8_GLORO</name>
<organism evidence="1 2">
    <name type="scientific">Globodera rostochiensis</name>
    <name type="common">Golden nematode worm</name>
    <name type="synonym">Heterodera rostochiensis</name>
    <dbReference type="NCBI Taxonomy" id="31243"/>
    <lineage>
        <taxon>Eukaryota</taxon>
        <taxon>Metazoa</taxon>
        <taxon>Ecdysozoa</taxon>
        <taxon>Nematoda</taxon>
        <taxon>Chromadorea</taxon>
        <taxon>Rhabditida</taxon>
        <taxon>Tylenchina</taxon>
        <taxon>Tylenchomorpha</taxon>
        <taxon>Tylenchoidea</taxon>
        <taxon>Heteroderidae</taxon>
        <taxon>Heteroderinae</taxon>
        <taxon>Globodera</taxon>
    </lineage>
</organism>
<dbReference type="Proteomes" id="UP000887572">
    <property type="component" value="Unplaced"/>
</dbReference>
<reference evidence="2" key="1">
    <citation type="submission" date="2022-11" db="UniProtKB">
        <authorList>
            <consortium name="WormBaseParasite"/>
        </authorList>
    </citation>
    <scope>IDENTIFICATION</scope>
</reference>
<evidence type="ECO:0000313" key="2">
    <source>
        <dbReference type="WBParaSite" id="Gr19_v10_g10367.t1"/>
    </source>
</evidence>